<name>A0A3B1AYE1_9ZZZZ</name>
<dbReference type="AlphaFoldDB" id="A0A3B1AYE1"/>
<evidence type="ECO:0000313" key="1">
    <source>
        <dbReference type="EMBL" id="VAW99074.1"/>
    </source>
</evidence>
<accession>A0A3B1AYE1</accession>
<dbReference type="EMBL" id="UOFT01000075">
    <property type="protein sequence ID" value="VAW99074.1"/>
    <property type="molecule type" value="Genomic_DNA"/>
</dbReference>
<reference evidence="1" key="1">
    <citation type="submission" date="2018-06" db="EMBL/GenBank/DDBJ databases">
        <authorList>
            <person name="Zhirakovskaya E."/>
        </authorList>
    </citation>
    <scope>NUCLEOTIDE SEQUENCE</scope>
</reference>
<gene>
    <name evidence="1" type="ORF">MNBD_GAMMA23-2370</name>
</gene>
<sequence>MIKTEPSEIQFETEKKLHVITREENDQRLVNQHQALSQAKALELLEPFAKAYLGLYIEIDSIFSPEQRIRFIAGDALADAIMQGLSRVIELDEFPTATEIGEKMAKDERLEFGYVVLVSMALRIKEMPTSIGAFSTVSSEALSAVLCFNYANSCDFRNTWVSELIEYDRNLVTQTLQQFWLAQMDKGVRFLPGLSEQLKTKKGQQLVGDIVLPILSSWSGYKKKTLNMLLIIALNYADTENLLAVIKNILASEKTINPRMRMVWLTSAFILEPSHYWQQMVDYTYRSKEKLLPLLDFSVTLLDEITLTSDTLTKIIRLIAPKFPPHIDDFGELAANPQKTLRLFYALANCEHSIASELQWLRRARVMKIVSPVLDEIELINRQKQQQGVSVDFTVFLANLLNNGALKERRSRFKNKL</sequence>
<protein>
    <submittedName>
        <fullName evidence="1">Uncharacterized protein</fullName>
    </submittedName>
</protein>
<organism evidence="1">
    <name type="scientific">hydrothermal vent metagenome</name>
    <dbReference type="NCBI Taxonomy" id="652676"/>
    <lineage>
        <taxon>unclassified sequences</taxon>
        <taxon>metagenomes</taxon>
        <taxon>ecological metagenomes</taxon>
    </lineage>
</organism>
<proteinExistence type="predicted"/>